<dbReference type="Proteomes" id="UP001521184">
    <property type="component" value="Unassembled WGS sequence"/>
</dbReference>
<accession>A0ABR3TMW4</accession>
<name>A0ABR3TMW4_9PEZI</name>
<protein>
    <submittedName>
        <fullName evidence="1">Uncharacterized protein</fullName>
    </submittedName>
</protein>
<reference evidence="1 2" key="1">
    <citation type="journal article" date="2023" name="Plant Dis.">
        <title>First Report of Diplodia intermedia Causing Canker and Dieback Diseases on Apple Trees in Canada.</title>
        <authorList>
            <person name="Ellouze W."/>
            <person name="Ilyukhin E."/>
            <person name="Sulman M."/>
            <person name="Ali S."/>
        </authorList>
    </citation>
    <scope>NUCLEOTIDE SEQUENCE [LARGE SCALE GENOMIC DNA]</scope>
    <source>
        <strain evidence="1 2">M45-28</strain>
    </source>
</reference>
<proteinExistence type="predicted"/>
<evidence type="ECO:0000313" key="1">
    <source>
        <dbReference type="EMBL" id="KAL1640944.1"/>
    </source>
</evidence>
<organism evidence="1 2">
    <name type="scientific">Diplodia intermedia</name>
    <dbReference type="NCBI Taxonomy" id="856260"/>
    <lineage>
        <taxon>Eukaryota</taxon>
        <taxon>Fungi</taxon>
        <taxon>Dikarya</taxon>
        <taxon>Ascomycota</taxon>
        <taxon>Pezizomycotina</taxon>
        <taxon>Dothideomycetes</taxon>
        <taxon>Dothideomycetes incertae sedis</taxon>
        <taxon>Botryosphaeriales</taxon>
        <taxon>Botryosphaeriaceae</taxon>
        <taxon>Diplodia</taxon>
    </lineage>
</organism>
<gene>
    <name evidence="1" type="ORF">SLS58_006560</name>
</gene>
<sequence>MSDTQRHLQQDLGPDAAAILSRLADSLEGKCTHEGLVEVDDVVFQQLSELKTYHEVQETCRVRRDGKRPALFRSKPNATFRITAPVYFVPMKIESVSSSISTLPKTDEPSRLVAELKVGSYVYIAQTVRVALPLDMLLLKEGD</sequence>
<evidence type="ECO:0000313" key="2">
    <source>
        <dbReference type="Proteomes" id="UP001521184"/>
    </source>
</evidence>
<comment type="caution">
    <text evidence="1">The sequence shown here is derived from an EMBL/GenBank/DDBJ whole genome shotgun (WGS) entry which is preliminary data.</text>
</comment>
<dbReference type="EMBL" id="JAKEKT020000045">
    <property type="protein sequence ID" value="KAL1640944.1"/>
    <property type="molecule type" value="Genomic_DNA"/>
</dbReference>
<keyword evidence="2" id="KW-1185">Reference proteome</keyword>